<dbReference type="SUPFAM" id="SSF56112">
    <property type="entry name" value="Protein kinase-like (PK-like)"/>
    <property type="match status" value="1"/>
</dbReference>
<evidence type="ECO:0000313" key="7">
    <source>
        <dbReference type="EMBL" id="CAI8036451.1"/>
    </source>
</evidence>
<dbReference type="Proteomes" id="UP001174909">
    <property type="component" value="Unassembled WGS sequence"/>
</dbReference>
<evidence type="ECO:0000256" key="4">
    <source>
        <dbReference type="ARBA" id="ARBA00023033"/>
    </source>
</evidence>
<dbReference type="InterPro" id="IPR019921">
    <property type="entry name" value="Lucif-like_OxRdtase_Rv2161c"/>
</dbReference>
<evidence type="ECO:0000256" key="1">
    <source>
        <dbReference type="ARBA" id="ARBA00022630"/>
    </source>
</evidence>
<keyword evidence="4" id="KW-0503">Monooxygenase</keyword>
<name>A0AA35SWR8_GEOBA</name>
<sequence>MQYGITLPGRGPLATPDNMATIAQRAEALGFDSIALGDHILVPKNIDSDYPYTETGEFPGSSSGQAMEQITALSYMAGCTSAIRLATSVLIVPHRNPLVAAKALATLDVLSGGRLIVGVGVGWCREEFEAVGCEPFDERGAVTDEYIRAFKELWTSDDPSFEGESHTRLSGSAARAGPAIRRAATLCDGWYPIGNNPAFPVGTPEALQDSMGRLRRTAERAGRDPDEIQIIYRSHDYRITGSDTSPDRARFTGSSEQIAGDIRQYQDMGVSYLVLDIARLSADGNLEETLGHLEDFTTQSGFAGERDGVVVKQSLPRLRVEQEWLADQARIHREAASLRYLQGVLPRSSLPEQTRTWKDDLLDGHVDPAVATKVGRLLGAMHQCSAVSGENIPAELREFADQRCFVQLRIDPYHRATARAHPDLADVIESAAQAMLDHRLCMVHGDYSPKNVIVSGAGEEATAFLLDFEVVHLGSPVFDLAFMLNHLTLKAIHRSDLADRYNAAGNAFWAAYCANAPAFAADPLALQSKAVHQMGALLLARIDGKSPAEYITAEPEKSAARRLARMILTGEIRSLPDVHHALLN</sequence>
<dbReference type="Pfam" id="PF01636">
    <property type="entry name" value="APH"/>
    <property type="match status" value="1"/>
</dbReference>
<evidence type="ECO:0000313" key="8">
    <source>
        <dbReference type="Proteomes" id="UP001174909"/>
    </source>
</evidence>
<keyword evidence="1" id="KW-0285">Flavoprotein</keyword>
<dbReference type="PANTHER" id="PTHR42847:SF8">
    <property type="entry name" value="CONSERVED PROTEIN"/>
    <property type="match status" value="1"/>
</dbReference>
<dbReference type="GO" id="GO:0046306">
    <property type="term" value="P:alkanesulfonate catabolic process"/>
    <property type="evidence" value="ECO:0007669"/>
    <property type="project" value="TreeGrafter"/>
</dbReference>
<dbReference type="SUPFAM" id="SSF51679">
    <property type="entry name" value="Bacterial luciferase-like"/>
    <property type="match status" value="1"/>
</dbReference>
<dbReference type="InterPro" id="IPR036661">
    <property type="entry name" value="Luciferase-like_sf"/>
</dbReference>
<gene>
    <name evidence="7" type="ORF">GBAR_LOCUS20426</name>
</gene>
<keyword evidence="3" id="KW-0560">Oxidoreductase</keyword>
<keyword evidence="8" id="KW-1185">Reference proteome</keyword>
<dbReference type="AlphaFoldDB" id="A0AA35SWR8"/>
<dbReference type="NCBIfam" id="TIGR03619">
    <property type="entry name" value="F420_Rv2161c"/>
    <property type="match status" value="1"/>
</dbReference>
<keyword evidence="2" id="KW-0288">FMN</keyword>
<accession>A0AA35SWR8</accession>
<organism evidence="7 8">
    <name type="scientific">Geodia barretti</name>
    <name type="common">Barrett's horny sponge</name>
    <dbReference type="NCBI Taxonomy" id="519541"/>
    <lineage>
        <taxon>Eukaryota</taxon>
        <taxon>Metazoa</taxon>
        <taxon>Porifera</taxon>
        <taxon>Demospongiae</taxon>
        <taxon>Heteroscleromorpha</taxon>
        <taxon>Tetractinellida</taxon>
        <taxon>Astrophorina</taxon>
        <taxon>Geodiidae</taxon>
        <taxon>Geodia</taxon>
    </lineage>
</organism>
<dbReference type="Gene3D" id="3.90.1200.10">
    <property type="match status" value="1"/>
</dbReference>
<evidence type="ECO:0000256" key="2">
    <source>
        <dbReference type="ARBA" id="ARBA00022643"/>
    </source>
</evidence>
<dbReference type="Pfam" id="PF00296">
    <property type="entry name" value="Bac_luciferase"/>
    <property type="match status" value="1"/>
</dbReference>
<comment type="caution">
    <text evidence="7">The sequence shown here is derived from an EMBL/GenBank/DDBJ whole genome shotgun (WGS) entry which is preliminary data.</text>
</comment>
<feature type="domain" description="Aminoglycoside phosphotransferase" evidence="6">
    <location>
        <begin position="361"/>
        <end position="488"/>
    </location>
</feature>
<dbReference type="InterPro" id="IPR011251">
    <property type="entry name" value="Luciferase-like_dom"/>
</dbReference>
<evidence type="ECO:0000259" key="6">
    <source>
        <dbReference type="Pfam" id="PF01636"/>
    </source>
</evidence>
<proteinExistence type="predicted"/>
<dbReference type="InterPro" id="IPR050172">
    <property type="entry name" value="SsuD_RutA_monooxygenase"/>
</dbReference>
<evidence type="ECO:0000256" key="3">
    <source>
        <dbReference type="ARBA" id="ARBA00023002"/>
    </source>
</evidence>
<dbReference type="PANTHER" id="PTHR42847">
    <property type="entry name" value="ALKANESULFONATE MONOOXYGENASE"/>
    <property type="match status" value="1"/>
</dbReference>
<feature type="domain" description="Luciferase-like" evidence="5">
    <location>
        <begin position="8"/>
        <end position="234"/>
    </location>
</feature>
<protein>
    <submittedName>
        <fullName evidence="7">Uncharacterized protein Mb0978c</fullName>
    </submittedName>
</protein>
<evidence type="ECO:0000259" key="5">
    <source>
        <dbReference type="Pfam" id="PF00296"/>
    </source>
</evidence>
<dbReference type="GO" id="GO:0008726">
    <property type="term" value="F:alkanesulfonate monooxygenase activity"/>
    <property type="evidence" value="ECO:0007669"/>
    <property type="project" value="TreeGrafter"/>
</dbReference>
<reference evidence="7" key="1">
    <citation type="submission" date="2023-03" db="EMBL/GenBank/DDBJ databases">
        <authorList>
            <person name="Steffen K."/>
            <person name="Cardenas P."/>
        </authorList>
    </citation>
    <scope>NUCLEOTIDE SEQUENCE</scope>
</reference>
<dbReference type="Gene3D" id="3.20.20.30">
    <property type="entry name" value="Luciferase-like domain"/>
    <property type="match status" value="1"/>
</dbReference>
<dbReference type="InterPro" id="IPR011009">
    <property type="entry name" value="Kinase-like_dom_sf"/>
</dbReference>
<dbReference type="InterPro" id="IPR002575">
    <property type="entry name" value="Aminoglycoside_PTrfase"/>
</dbReference>
<dbReference type="EMBL" id="CASHTH010002870">
    <property type="protein sequence ID" value="CAI8036451.1"/>
    <property type="molecule type" value="Genomic_DNA"/>
</dbReference>